<sequence>MTFDTSCLFGPFAEIERLSLPDTRLSPPFEGVLGVFYTKLVTKADEDSRWFADNVGSPHEHGALDLCCGGGRSVLELAKKGWRVTGVDRSVTQLSAARTLLSGAGEDVSDRVSLVRGDVTSLALSRTFGAVVIGGLSLTLFDVDRRSEVLASARRHLRDGGRLLFDYVPVAVGEQNSEATMVFPVRTTKRTGFVLVGARREPRRRRQLTNLYAELVAEDGHTSRALTGFEFRLTPYPELEAELAGHEFVVTGIEREQVDGLDDAASPFGTRQYVTAEVAA</sequence>
<dbReference type="AlphaFoldDB" id="A0A934QZ83"/>
<organism evidence="2 3">
    <name type="scientific">Prauserella cavernicola</name>
    <dbReference type="NCBI Taxonomy" id="2800127"/>
    <lineage>
        <taxon>Bacteria</taxon>
        <taxon>Bacillati</taxon>
        <taxon>Actinomycetota</taxon>
        <taxon>Actinomycetes</taxon>
        <taxon>Pseudonocardiales</taxon>
        <taxon>Pseudonocardiaceae</taxon>
        <taxon>Prauserella</taxon>
    </lineage>
</organism>
<dbReference type="SUPFAM" id="SSF53335">
    <property type="entry name" value="S-adenosyl-L-methionine-dependent methyltransferases"/>
    <property type="match status" value="1"/>
</dbReference>
<name>A0A934QZ83_9PSEU</name>
<dbReference type="InterPro" id="IPR029063">
    <property type="entry name" value="SAM-dependent_MTases_sf"/>
</dbReference>
<dbReference type="EMBL" id="JAENJH010000008">
    <property type="protein sequence ID" value="MBK1787988.1"/>
    <property type="molecule type" value="Genomic_DNA"/>
</dbReference>
<keyword evidence="2" id="KW-0808">Transferase</keyword>
<evidence type="ECO:0000313" key="3">
    <source>
        <dbReference type="Proteomes" id="UP000635245"/>
    </source>
</evidence>
<protein>
    <submittedName>
        <fullName evidence="2">Class I SAM-dependent methyltransferase</fullName>
    </submittedName>
</protein>
<dbReference type="Proteomes" id="UP000635245">
    <property type="component" value="Unassembled WGS sequence"/>
</dbReference>
<dbReference type="CDD" id="cd02440">
    <property type="entry name" value="AdoMet_MTases"/>
    <property type="match status" value="1"/>
</dbReference>
<proteinExistence type="predicted"/>
<gene>
    <name evidence="2" type="ORF">JHE00_26960</name>
</gene>
<accession>A0A934QZ83</accession>
<evidence type="ECO:0000259" key="1">
    <source>
        <dbReference type="Pfam" id="PF13649"/>
    </source>
</evidence>
<feature type="domain" description="Methyltransferase" evidence="1">
    <location>
        <begin position="64"/>
        <end position="161"/>
    </location>
</feature>
<keyword evidence="2" id="KW-0489">Methyltransferase</keyword>
<comment type="caution">
    <text evidence="2">The sequence shown here is derived from an EMBL/GenBank/DDBJ whole genome shotgun (WGS) entry which is preliminary data.</text>
</comment>
<dbReference type="Gene3D" id="3.40.50.150">
    <property type="entry name" value="Vaccinia Virus protein VP39"/>
    <property type="match status" value="1"/>
</dbReference>
<dbReference type="GO" id="GO:0008168">
    <property type="term" value="F:methyltransferase activity"/>
    <property type="evidence" value="ECO:0007669"/>
    <property type="project" value="UniProtKB-KW"/>
</dbReference>
<reference evidence="2" key="1">
    <citation type="submission" date="2020-12" db="EMBL/GenBank/DDBJ databases">
        <title>Prauserella sp. ASG 168, a novel actinomycete isolated from cave rock.</title>
        <authorList>
            <person name="Suriyachadkun C."/>
        </authorList>
    </citation>
    <scope>NUCLEOTIDE SEQUENCE</scope>
    <source>
        <strain evidence="2">ASG 168</strain>
    </source>
</reference>
<evidence type="ECO:0000313" key="2">
    <source>
        <dbReference type="EMBL" id="MBK1787988.1"/>
    </source>
</evidence>
<dbReference type="GO" id="GO:0032259">
    <property type="term" value="P:methylation"/>
    <property type="evidence" value="ECO:0007669"/>
    <property type="project" value="UniProtKB-KW"/>
</dbReference>
<dbReference type="RefSeq" id="WP_200323244.1">
    <property type="nucleotide sequence ID" value="NZ_JAENJH010000008.1"/>
</dbReference>
<dbReference type="Pfam" id="PF13649">
    <property type="entry name" value="Methyltransf_25"/>
    <property type="match status" value="1"/>
</dbReference>
<dbReference type="InterPro" id="IPR041698">
    <property type="entry name" value="Methyltransf_25"/>
</dbReference>
<keyword evidence="3" id="KW-1185">Reference proteome</keyword>